<keyword evidence="3" id="KW-1185">Reference proteome</keyword>
<dbReference type="RefSeq" id="WP_127955545.1">
    <property type="nucleotide sequence ID" value="NZ_RKLO01000006.1"/>
</dbReference>
<evidence type="ECO:0000259" key="1">
    <source>
        <dbReference type="PROSITE" id="PS51186"/>
    </source>
</evidence>
<keyword evidence="2" id="KW-0808">Transferase</keyword>
<gene>
    <name evidence="2" type="ORF">EGT50_15605</name>
</gene>
<dbReference type="CDD" id="cd04301">
    <property type="entry name" value="NAT_SF"/>
    <property type="match status" value="1"/>
</dbReference>
<name>A0A438APG2_9NOCA</name>
<dbReference type="SUPFAM" id="SSF55729">
    <property type="entry name" value="Acyl-CoA N-acyltransferases (Nat)"/>
    <property type="match status" value="1"/>
</dbReference>
<dbReference type="Proteomes" id="UP000283479">
    <property type="component" value="Unassembled WGS sequence"/>
</dbReference>
<organism evidence="2 3">
    <name type="scientific">Rhodococcus xishaensis</name>
    <dbReference type="NCBI Taxonomy" id="2487364"/>
    <lineage>
        <taxon>Bacteria</taxon>
        <taxon>Bacillati</taxon>
        <taxon>Actinomycetota</taxon>
        <taxon>Actinomycetes</taxon>
        <taxon>Mycobacteriales</taxon>
        <taxon>Nocardiaceae</taxon>
        <taxon>Rhodococcus</taxon>
    </lineage>
</organism>
<sequence length="167" mass="18061">MSNLASARLGLEKRELRSGDEAILLEATLINLNWNEARFSERDVLSKPEFAHYATVVPERGDFGIVALDRTCWVGVVWIVFLPSEHPGYGFVKPQVGELSVCVQETARGAGLGRELMNDAISIARSRGQGGVSLSVEDGNPARNLYESLGFVDAGGDTLPGTMVLEL</sequence>
<proteinExistence type="predicted"/>
<feature type="domain" description="N-acetyltransferase" evidence="1">
    <location>
        <begin position="14"/>
        <end position="167"/>
    </location>
</feature>
<dbReference type="EMBL" id="RKLO01000006">
    <property type="protein sequence ID" value="RVW00816.1"/>
    <property type="molecule type" value="Genomic_DNA"/>
</dbReference>
<dbReference type="Pfam" id="PF00583">
    <property type="entry name" value="Acetyltransf_1"/>
    <property type="match status" value="1"/>
</dbReference>
<dbReference type="InterPro" id="IPR000182">
    <property type="entry name" value="GNAT_dom"/>
</dbReference>
<reference evidence="2 3" key="1">
    <citation type="submission" date="2018-11" db="EMBL/GenBank/DDBJ databases">
        <title>Rhodococcus spongicola sp. nov. and Rhodococcus xishaensis sp. nov. from marine sponges.</title>
        <authorList>
            <person name="Li L."/>
            <person name="Lin H.W."/>
        </authorList>
    </citation>
    <scope>NUCLEOTIDE SEQUENCE [LARGE SCALE GENOMIC DNA]</scope>
    <source>
        <strain evidence="2 3">LHW51113</strain>
    </source>
</reference>
<evidence type="ECO:0000313" key="3">
    <source>
        <dbReference type="Proteomes" id="UP000283479"/>
    </source>
</evidence>
<accession>A0A438APG2</accession>
<dbReference type="AlphaFoldDB" id="A0A438APG2"/>
<dbReference type="Gene3D" id="3.40.630.30">
    <property type="match status" value="1"/>
</dbReference>
<dbReference type="GO" id="GO:0016747">
    <property type="term" value="F:acyltransferase activity, transferring groups other than amino-acyl groups"/>
    <property type="evidence" value="ECO:0007669"/>
    <property type="project" value="InterPro"/>
</dbReference>
<comment type="caution">
    <text evidence="2">The sequence shown here is derived from an EMBL/GenBank/DDBJ whole genome shotgun (WGS) entry which is preliminary data.</text>
</comment>
<dbReference type="OrthoDB" id="4322031at2"/>
<evidence type="ECO:0000313" key="2">
    <source>
        <dbReference type="EMBL" id="RVW00816.1"/>
    </source>
</evidence>
<dbReference type="PROSITE" id="PS51186">
    <property type="entry name" value="GNAT"/>
    <property type="match status" value="1"/>
</dbReference>
<dbReference type="InterPro" id="IPR016181">
    <property type="entry name" value="Acyl_CoA_acyltransferase"/>
</dbReference>
<protein>
    <submittedName>
        <fullName evidence="2">GNAT family N-acetyltransferase</fullName>
    </submittedName>
</protein>